<evidence type="ECO:0000313" key="19">
    <source>
        <dbReference type="Proteomes" id="UP000230232"/>
    </source>
</evidence>
<dbReference type="SUPFAM" id="SSF53098">
    <property type="entry name" value="Ribonuclease H-like"/>
    <property type="match status" value="1"/>
</dbReference>
<comment type="caution">
    <text evidence="18">The sequence shown here is derived from an EMBL/GenBank/DDBJ whole genome shotgun (WGS) entry which is preliminary data.</text>
</comment>
<dbReference type="GO" id="GO:0032299">
    <property type="term" value="C:ribonuclease H2 complex"/>
    <property type="evidence" value="ECO:0007669"/>
    <property type="project" value="TreeGrafter"/>
</dbReference>
<proteinExistence type="inferred from homology"/>
<evidence type="ECO:0000256" key="11">
    <source>
        <dbReference type="ARBA" id="ARBA00022759"/>
    </source>
</evidence>
<dbReference type="PANTHER" id="PTHR10954">
    <property type="entry name" value="RIBONUCLEASE H2 SUBUNIT A"/>
    <property type="match status" value="1"/>
</dbReference>
<dbReference type="HAMAP" id="MF_00052_B">
    <property type="entry name" value="RNase_HII_B"/>
    <property type="match status" value="1"/>
</dbReference>
<comment type="cofactor">
    <cofactor evidence="14 15">
        <name>Mn(2+)</name>
        <dbReference type="ChEBI" id="CHEBI:29035"/>
    </cofactor>
    <cofactor evidence="14 15">
        <name>Mg(2+)</name>
        <dbReference type="ChEBI" id="CHEBI:18420"/>
    </cofactor>
    <text evidence="14 15">Manganese or magnesium. Binds 1 divalent metal ion per monomer in the absence of substrate. May bind a second metal ion after substrate binding.</text>
</comment>
<evidence type="ECO:0000256" key="5">
    <source>
        <dbReference type="ARBA" id="ARBA00007383"/>
    </source>
</evidence>
<dbReference type="InterPro" id="IPR024567">
    <property type="entry name" value="RNase_HII/HIII_dom"/>
</dbReference>
<comment type="catalytic activity">
    <reaction evidence="1 14 15 16">
        <text>Endonucleolytic cleavage to 5'-phosphomonoester.</text>
        <dbReference type="EC" id="3.1.26.4"/>
    </reaction>
</comment>
<feature type="binding site" evidence="14 15">
    <location>
        <position position="119"/>
    </location>
    <ligand>
        <name>a divalent metal cation</name>
        <dbReference type="ChEBI" id="CHEBI:60240"/>
    </ligand>
</feature>
<comment type="cofactor">
    <cofactor evidence="2">
        <name>Mg(2+)</name>
        <dbReference type="ChEBI" id="CHEBI:18420"/>
    </cofactor>
</comment>
<reference evidence="18 19" key="1">
    <citation type="submission" date="2017-09" db="EMBL/GenBank/DDBJ databases">
        <title>Depth-based differentiation of microbial function through sediment-hosted aquifers and enrichment of novel symbionts in the deep terrestrial subsurface.</title>
        <authorList>
            <person name="Probst A.J."/>
            <person name="Ladd B."/>
            <person name="Jarett J.K."/>
            <person name="Geller-Mcgrath D.E."/>
            <person name="Sieber C.M."/>
            <person name="Emerson J.B."/>
            <person name="Anantharaman K."/>
            <person name="Thomas B.C."/>
            <person name="Malmstrom R."/>
            <person name="Stieglmeier M."/>
            <person name="Klingl A."/>
            <person name="Woyke T."/>
            <person name="Ryan C.M."/>
            <person name="Banfield J.F."/>
        </authorList>
    </citation>
    <scope>NUCLEOTIDE SEQUENCE [LARGE SCALE GENOMIC DNA]</scope>
    <source>
        <strain evidence="18">CG10_big_fil_rev_8_21_14_0_10_46_23</strain>
    </source>
</reference>
<evidence type="ECO:0000256" key="1">
    <source>
        <dbReference type="ARBA" id="ARBA00000077"/>
    </source>
</evidence>
<evidence type="ECO:0000256" key="9">
    <source>
        <dbReference type="ARBA" id="ARBA00022722"/>
    </source>
</evidence>
<evidence type="ECO:0000256" key="3">
    <source>
        <dbReference type="ARBA" id="ARBA00004065"/>
    </source>
</evidence>
<dbReference type="CDD" id="cd07182">
    <property type="entry name" value="RNase_HII_bacteria_HII_like"/>
    <property type="match status" value="1"/>
</dbReference>
<dbReference type="InterPro" id="IPR012337">
    <property type="entry name" value="RNaseH-like_sf"/>
</dbReference>
<keyword evidence="11 14" id="KW-0255">Endonuclease</keyword>
<dbReference type="GO" id="GO:0003723">
    <property type="term" value="F:RNA binding"/>
    <property type="evidence" value="ECO:0007669"/>
    <property type="project" value="UniProtKB-UniRule"/>
</dbReference>
<evidence type="ECO:0000313" key="18">
    <source>
        <dbReference type="EMBL" id="PIR41136.1"/>
    </source>
</evidence>
<feature type="binding site" evidence="14 15">
    <location>
        <position position="24"/>
    </location>
    <ligand>
        <name>a divalent metal cation</name>
        <dbReference type="ChEBI" id="CHEBI:60240"/>
    </ligand>
</feature>
<evidence type="ECO:0000256" key="4">
    <source>
        <dbReference type="ARBA" id="ARBA00004496"/>
    </source>
</evidence>
<evidence type="ECO:0000256" key="16">
    <source>
        <dbReference type="RuleBase" id="RU003515"/>
    </source>
</evidence>
<keyword evidence="8 14" id="KW-0963">Cytoplasm</keyword>
<keyword evidence="10 14" id="KW-0479">Metal-binding</keyword>
<evidence type="ECO:0000256" key="14">
    <source>
        <dbReference type="HAMAP-Rule" id="MF_00052"/>
    </source>
</evidence>
<dbReference type="InterPro" id="IPR001352">
    <property type="entry name" value="RNase_HII/HIII"/>
</dbReference>
<evidence type="ECO:0000256" key="2">
    <source>
        <dbReference type="ARBA" id="ARBA00001946"/>
    </source>
</evidence>
<name>A0A2H0R4A5_9BACT</name>
<accession>A0A2H0R4A5</accession>
<evidence type="ECO:0000256" key="8">
    <source>
        <dbReference type="ARBA" id="ARBA00022490"/>
    </source>
</evidence>
<dbReference type="NCBIfam" id="NF000595">
    <property type="entry name" value="PRK00015.1-3"/>
    <property type="match status" value="1"/>
</dbReference>
<comment type="similarity">
    <text evidence="5 14 16">Belongs to the RNase HII family.</text>
</comment>
<evidence type="ECO:0000259" key="17">
    <source>
        <dbReference type="PROSITE" id="PS51975"/>
    </source>
</evidence>
<keyword evidence="9 14" id="KW-0540">Nuclease</keyword>
<keyword evidence="12 14" id="KW-0378">Hydrolase</keyword>
<dbReference type="GO" id="GO:0006298">
    <property type="term" value="P:mismatch repair"/>
    <property type="evidence" value="ECO:0007669"/>
    <property type="project" value="TreeGrafter"/>
</dbReference>
<keyword evidence="13 14" id="KW-0464">Manganese</keyword>
<dbReference type="GO" id="GO:0004523">
    <property type="term" value="F:RNA-DNA hybrid ribonuclease activity"/>
    <property type="evidence" value="ECO:0007669"/>
    <property type="project" value="UniProtKB-UniRule"/>
</dbReference>
<dbReference type="Proteomes" id="UP000230232">
    <property type="component" value="Unassembled WGS sequence"/>
</dbReference>
<evidence type="ECO:0000256" key="6">
    <source>
        <dbReference type="ARBA" id="ARBA00012180"/>
    </source>
</evidence>
<dbReference type="GO" id="GO:0005737">
    <property type="term" value="C:cytoplasm"/>
    <property type="evidence" value="ECO:0007669"/>
    <property type="project" value="UniProtKB-SubCell"/>
</dbReference>
<gene>
    <name evidence="14" type="primary">rnhB</name>
    <name evidence="18" type="ORF">COV31_03240</name>
</gene>
<evidence type="ECO:0000256" key="12">
    <source>
        <dbReference type="ARBA" id="ARBA00022801"/>
    </source>
</evidence>
<dbReference type="InterPro" id="IPR036397">
    <property type="entry name" value="RNaseH_sf"/>
</dbReference>
<evidence type="ECO:0000256" key="13">
    <source>
        <dbReference type="ARBA" id="ARBA00023211"/>
    </source>
</evidence>
<dbReference type="GO" id="GO:0043137">
    <property type="term" value="P:DNA replication, removal of RNA primer"/>
    <property type="evidence" value="ECO:0007669"/>
    <property type="project" value="TreeGrafter"/>
</dbReference>
<dbReference type="Gene3D" id="3.30.420.10">
    <property type="entry name" value="Ribonuclease H-like superfamily/Ribonuclease H"/>
    <property type="match status" value="1"/>
</dbReference>
<dbReference type="EC" id="3.1.26.4" evidence="6 14"/>
<comment type="subcellular location">
    <subcellularLocation>
        <location evidence="4 14">Cytoplasm</location>
    </subcellularLocation>
</comment>
<dbReference type="AlphaFoldDB" id="A0A2H0R4A5"/>
<comment type="function">
    <text evidence="3 14 16">Endonuclease that specifically degrades the RNA of RNA-DNA hybrids.</text>
</comment>
<protein>
    <recommendedName>
        <fullName evidence="7 14">Ribonuclease HII</fullName>
        <shortName evidence="14">RNase HII</shortName>
        <ecNumber evidence="6 14">3.1.26.4</ecNumber>
    </recommendedName>
</protein>
<feature type="domain" description="RNase H type-2" evidence="17">
    <location>
        <begin position="17"/>
        <end position="206"/>
    </location>
</feature>
<sequence length="206" mass="23134">MSLLDSSLERNYLRKFGSLIALDEAGRGPLAGPVVACAVLVTPEFLKHRVARVNDSKLLSEKQREEIFSKLLAQPNFQFGLAKVMPKTIDRINILQATHQAMRQAMKKVKITPHLVLVDGNQKISKIKFPQKTIINGDARVYSIACASIIAKVTRDRIMLRYARRFPEYGFESHKGYGTPGHLIQLIKYGPSAIHRLSFAPVAQLR</sequence>
<evidence type="ECO:0000256" key="7">
    <source>
        <dbReference type="ARBA" id="ARBA00019179"/>
    </source>
</evidence>
<dbReference type="InterPro" id="IPR022898">
    <property type="entry name" value="RNase_HII"/>
</dbReference>
<evidence type="ECO:0000256" key="15">
    <source>
        <dbReference type="PROSITE-ProRule" id="PRU01319"/>
    </source>
</evidence>
<dbReference type="PANTHER" id="PTHR10954:SF18">
    <property type="entry name" value="RIBONUCLEASE HII"/>
    <property type="match status" value="1"/>
</dbReference>
<dbReference type="GO" id="GO:0030145">
    <property type="term" value="F:manganese ion binding"/>
    <property type="evidence" value="ECO:0007669"/>
    <property type="project" value="UniProtKB-UniRule"/>
</dbReference>
<organism evidence="18 19">
    <name type="scientific">Candidatus Yanofskybacteria bacterium CG10_big_fil_rev_8_21_14_0_10_46_23</name>
    <dbReference type="NCBI Taxonomy" id="1975098"/>
    <lineage>
        <taxon>Bacteria</taxon>
        <taxon>Candidatus Yanofskyibacteriota</taxon>
    </lineage>
</organism>
<evidence type="ECO:0000256" key="10">
    <source>
        <dbReference type="ARBA" id="ARBA00022723"/>
    </source>
</evidence>
<dbReference type="EMBL" id="PCXO01000012">
    <property type="protein sequence ID" value="PIR41136.1"/>
    <property type="molecule type" value="Genomic_DNA"/>
</dbReference>
<dbReference type="Pfam" id="PF01351">
    <property type="entry name" value="RNase_HII"/>
    <property type="match status" value="1"/>
</dbReference>
<dbReference type="PROSITE" id="PS51975">
    <property type="entry name" value="RNASE_H_2"/>
    <property type="match status" value="1"/>
</dbReference>
<feature type="binding site" evidence="14 15">
    <location>
        <position position="23"/>
    </location>
    <ligand>
        <name>a divalent metal cation</name>
        <dbReference type="ChEBI" id="CHEBI:60240"/>
    </ligand>
</feature>